<dbReference type="AlphaFoldDB" id="A0A7W6WI31"/>
<evidence type="ECO:0000256" key="1">
    <source>
        <dbReference type="ARBA" id="ARBA00006484"/>
    </source>
</evidence>
<comment type="caution">
    <text evidence="3">The sequence shown here is derived from an EMBL/GenBank/DDBJ whole genome shotgun (WGS) entry which is preliminary data.</text>
</comment>
<name>A0A7W6WI31_9HYPH</name>
<sequence length="245" mass="26277">MKVALVTGASRGLGAVMARELAGAGWGVAVNYANDTSGAEAVVAEIRKSGGRAYAAKFSVVEKSEIATGLEEIKSMMGSVDLIVNNATGPQPEMPLMNQSWRTYLDQLEFFVKAPLELLQAVLPDWRARKSGRVINIGSEIAELGNPYFGNYAAAKGAMLSMTRSWAKELAPEGITVNLVAPGWIPVERHAGSPQEQIDWYLDRTPVGRFGTPQDIAHMVVFLASAKADFITGQKLAVNGGRTLL</sequence>
<dbReference type="Gene3D" id="3.40.50.720">
    <property type="entry name" value="NAD(P)-binding Rossmann-like Domain"/>
    <property type="match status" value="1"/>
</dbReference>
<keyword evidence="2 3" id="KW-0560">Oxidoreductase</keyword>
<evidence type="ECO:0000313" key="4">
    <source>
        <dbReference type="Proteomes" id="UP000533641"/>
    </source>
</evidence>
<dbReference type="InterPro" id="IPR002347">
    <property type="entry name" value="SDR_fam"/>
</dbReference>
<reference evidence="3 4" key="1">
    <citation type="submission" date="2020-08" db="EMBL/GenBank/DDBJ databases">
        <title>Genomic Encyclopedia of Type Strains, Phase IV (KMG-V): Genome sequencing to study the core and pangenomes of soil and plant-associated prokaryotes.</title>
        <authorList>
            <person name="Whitman W."/>
        </authorList>
    </citation>
    <scope>NUCLEOTIDE SEQUENCE [LARGE SCALE GENOMIC DNA]</scope>
    <source>
        <strain evidence="3 4">SEMIA 402</strain>
    </source>
</reference>
<dbReference type="InterPro" id="IPR036291">
    <property type="entry name" value="NAD(P)-bd_dom_sf"/>
</dbReference>
<gene>
    <name evidence="3" type="ORF">GGE12_006174</name>
</gene>
<dbReference type="RefSeq" id="WP_183929353.1">
    <property type="nucleotide sequence ID" value="NZ_JACIGM010000018.1"/>
</dbReference>
<dbReference type="EC" id="1.1.1.100" evidence="3"/>
<dbReference type="PANTHER" id="PTHR43639">
    <property type="entry name" value="OXIDOREDUCTASE, SHORT-CHAIN DEHYDROGENASE/REDUCTASE FAMILY (AFU_ORTHOLOGUE AFUA_5G02870)"/>
    <property type="match status" value="1"/>
</dbReference>
<protein>
    <submittedName>
        <fullName evidence="3">3-oxoacyl-[acyl-carrier protein] reductase</fullName>
        <ecNumber evidence="3">1.1.1.100</ecNumber>
    </submittedName>
</protein>
<dbReference type="PRINTS" id="PR00081">
    <property type="entry name" value="GDHRDH"/>
</dbReference>
<dbReference type="InterPro" id="IPR020904">
    <property type="entry name" value="Sc_DH/Rdtase_CS"/>
</dbReference>
<accession>A0A7W6WI31</accession>
<dbReference type="EMBL" id="JACIGM010000018">
    <property type="protein sequence ID" value="MBB4278363.1"/>
    <property type="molecule type" value="Genomic_DNA"/>
</dbReference>
<dbReference type="PANTHER" id="PTHR43639:SF1">
    <property type="entry name" value="SHORT-CHAIN DEHYDROGENASE_REDUCTASE FAMILY PROTEIN"/>
    <property type="match status" value="1"/>
</dbReference>
<evidence type="ECO:0000313" key="3">
    <source>
        <dbReference type="EMBL" id="MBB4278363.1"/>
    </source>
</evidence>
<organism evidence="3 4">
    <name type="scientific">Rhizobium mongolense</name>
    <dbReference type="NCBI Taxonomy" id="57676"/>
    <lineage>
        <taxon>Bacteria</taxon>
        <taxon>Pseudomonadati</taxon>
        <taxon>Pseudomonadota</taxon>
        <taxon>Alphaproteobacteria</taxon>
        <taxon>Hyphomicrobiales</taxon>
        <taxon>Rhizobiaceae</taxon>
        <taxon>Rhizobium/Agrobacterium group</taxon>
        <taxon>Rhizobium</taxon>
    </lineage>
</organism>
<dbReference type="PROSITE" id="PS00061">
    <property type="entry name" value="ADH_SHORT"/>
    <property type="match status" value="1"/>
</dbReference>
<comment type="similarity">
    <text evidence="1">Belongs to the short-chain dehydrogenases/reductases (SDR) family.</text>
</comment>
<dbReference type="FunFam" id="3.40.50.720:FF:000173">
    <property type="entry name" value="3-oxoacyl-[acyl-carrier protein] reductase"/>
    <property type="match status" value="1"/>
</dbReference>
<dbReference type="PRINTS" id="PR00080">
    <property type="entry name" value="SDRFAMILY"/>
</dbReference>
<proteinExistence type="inferred from homology"/>
<evidence type="ECO:0000256" key="2">
    <source>
        <dbReference type="ARBA" id="ARBA00023002"/>
    </source>
</evidence>
<dbReference type="Proteomes" id="UP000533641">
    <property type="component" value="Unassembled WGS sequence"/>
</dbReference>
<dbReference type="SUPFAM" id="SSF51735">
    <property type="entry name" value="NAD(P)-binding Rossmann-fold domains"/>
    <property type="match status" value="1"/>
</dbReference>
<dbReference type="Pfam" id="PF13561">
    <property type="entry name" value="adh_short_C2"/>
    <property type="match status" value="1"/>
</dbReference>
<dbReference type="GO" id="GO:0004316">
    <property type="term" value="F:3-oxoacyl-[acyl-carrier-protein] reductase (NADPH) activity"/>
    <property type="evidence" value="ECO:0007669"/>
    <property type="project" value="UniProtKB-EC"/>
</dbReference>